<feature type="coiled-coil region" evidence="1">
    <location>
        <begin position="36"/>
        <end position="63"/>
    </location>
</feature>
<sequence>MDTAAARKQCEAAAIMIDDEVVRLVARYSPAAAESIATLVATLAAALEALEEAQETQRLADEAIGHASIALGERAREVELLKRERDEA</sequence>
<protein>
    <submittedName>
        <fullName evidence="2">Uncharacterized protein</fullName>
    </submittedName>
</protein>
<keyword evidence="1" id="KW-0175">Coiled coil</keyword>
<evidence type="ECO:0000256" key="1">
    <source>
        <dbReference type="SAM" id="Coils"/>
    </source>
</evidence>
<evidence type="ECO:0000313" key="2">
    <source>
        <dbReference type="EMBL" id="KKL23813.1"/>
    </source>
</evidence>
<organism evidence="2">
    <name type="scientific">marine sediment metagenome</name>
    <dbReference type="NCBI Taxonomy" id="412755"/>
    <lineage>
        <taxon>unclassified sequences</taxon>
        <taxon>metagenomes</taxon>
        <taxon>ecological metagenomes</taxon>
    </lineage>
</organism>
<feature type="non-terminal residue" evidence="2">
    <location>
        <position position="88"/>
    </location>
</feature>
<proteinExistence type="predicted"/>
<reference evidence="2" key="1">
    <citation type="journal article" date="2015" name="Nature">
        <title>Complex archaea that bridge the gap between prokaryotes and eukaryotes.</title>
        <authorList>
            <person name="Spang A."/>
            <person name="Saw J.H."/>
            <person name="Jorgensen S.L."/>
            <person name="Zaremba-Niedzwiedzka K."/>
            <person name="Martijn J."/>
            <person name="Lind A.E."/>
            <person name="van Eijk R."/>
            <person name="Schleper C."/>
            <person name="Guy L."/>
            <person name="Ettema T.J."/>
        </authorList>
    </citation>
    <scope>NUCLEOTIDE SEQUENCE</scope>
</reference>
<dbReference type="AlphaFoldDB" id="A0A0F9EIT7"/>
<gene>
    <name evidence="2" type="ORF">LCGC14_2421610</name>
</gene>
<accession>A0A0F9EIT7</accession>
<dbReference type="EMBL" id="LAZR01036833">
    <property type="protein sequence ID" value="KKL23813.1"/>
    <property type="molecule type" value="Genomic_DNA"/>
</dbReference>
<name>A0A0F9EIT7_9ZZZZ</name>
<comment type="caution">
    <text evidence="2">The sequence shown here is derived from an EMBL/GenBank/DDBJ whole genome shotgun (WGS) entry which is preliminary data.</text>
</comment>